<name>A0A1R3J5B2_9ROSI</name>
<evidence type="ECO:0000313" key="3">
    <source>
        <dbReference type="Proteomes" id="UP000187203"/>
    </source>
</evidence>
<organism evidence="2 3">
    <name type="scientific">Corchorus olitorius</name>
    <dbReference type="NCBI Taxonomy" id="93759"/>
    <lineage>
        <taxon>Eukaryota</taxon>
        <taxon>Viridiplantae</taxon>
        <taxon>Streptophyta</taxon>
        <taxon>Embryophyta</taxon>
        <taxon>Tracheophyta</taxon>
        <taxon>Spermatophyta</taxon>
        <taxon>Magnoliopsida</taxon>
        <taxon>eudicotyledons</taxon>
        <taxon>Gunneridae</taxon>
        <taxon>Pentapetalae</taxon>
        <taxon>rosids</taxon>
        <taxon>malvids</taxon>
        <taxon>Malvales</taxon>
        <taxon>Malvaceae</taxon>
        <taxon>Grewioideae</taxon>
        <taxon>Apeibeae</taxon>
        <taxon>Corchorus</taxon>
    </lineage>
</organism>
<dbReference type="EMBL" id="AWUE01016633">
    <property type="protein sequence ID" value="OMO90002.1"/>
    <property type="molecule type" value="Genomic_DNA"/>
</dbReference>
<proteinExistence type="predicted"/>
<sequence>METQIAATSNPKKKMSRVFDNIELPPNSMP</sequence>
<dbReference type="Proteomes" id="UP000187203">
    <property type="component" value="Unassembled WGS sequence"/>
</dbReference>
<evidence type="ECO:0000256" key="1">
    <source>
        <dbReference type="SAM" id="MobiDB-lite"/>
    </source>
</evidence>
<evidence type="ECO:0000313" key="2">
    <source>
        <dbReference type="EMBL" id="OMO90002.1"/>
    </source>
</evidence>
<accession>A0A1R3J5B2</accession>
<gene>
    <name evidence="2" type="ORF">COLO4_19456</name>
</gene>
<comment type="caution">
    <text evidence="2">The sequence shown here is derived from an EMBL/GenBank/DDBJ whole genome shotgun (WGS) entry which is preliminary data.</text>
</comment>
<keyword evidence="3" id="KW-1185">Reference proteome</keyword>
<feature type="compositionally biased region" description="Polar residues" evidence="1">
    <location>
        <begin position="1"/>
        <end position="10"/>
    </location>
</feature>
<protein>
    <submittedName>
        <fullName evidence="2">Uncharacterized protein</fullName>
    </submittedName>
</protein>
<dbReference type="AlphaFoldDB" id="A0A1R3J5B2"/>
<reference evidence="3" key="1">
    <citation type="submission" date="2013-09" db="EMBL/GenBank/DDBJ databases">
        <title>Corchorus olitorius genome sequencing.</title>
        <authorList>
            <person name="Alam M."/>
            <person name="Haque M.S."/>
            <person name="Islam M.S."/>
            <person name="Emdad E.M."/>
            <person name="Islam M.M."/>
            <person name="Ahmed B."/>
            <person name="Halim A."/>
            <person name="Hossen Q.M.M."/>
            <person name="Hossain M.Z."/>
            <person name="Ahmed R."/>
            <person name="Khan M.M."/>
            <person name="Islam R."/>
            <person name="Rashid M.M."/>
            <person name="Khan S.A."/>
            <person name="Rahman M.S."/>
            <person name="Alam M."/>
            <person name="Yahiya A.S."/>
            <person name="Khan M.S."/>
            <person name="Azam M.S."/>
            <person name="Haque T."/>
            <person name="Lashkar M.Z.H."/>
            <person name="Akhand A.I."/>
            <person name="Morshed G."/>
            <person name="Roy S."/>
            <person name="Uddin K.S."/>
            <person name="Rabeya T."/>
            <person name="Hossain A.S."/>
            <person name="Chowdhury A."/>
            <person name="Snigdha A.R."/>
            <person name="Mortoza M.S."/>
            <person name="Matin S.A."/>
            <person name="Hoque S.M.E."/>
            <person name="Islam M.K."/>
            <person name="Roy D.K."/>
            <person name="Haider R."/>
            <person name="Moosa M.M."/>
            <person name="Elias S.M."/>
            <person name="Hasan A.M."/>
            <person name="Jahan S."/>
            <person name="Shafiuddin M."/>
            <person name="Mahmood N."/>
            <person name="Shommy N.S."/>
        </authorList>
    </citation>
    <scope>NUCLEOTIDE SEQUENCE [LARGE SCALE GENOMIC DNA]</scope>
    <source>
        <strain evidence="3">cv. O-4</strain>
    </source>
</reference>
<feature type="region of interest" description="Disordered" evidence="1">
    <location>
        <begin position="1"/>
        <end position="30"/>
    </location>
</feature>